<keyword evidence="3" id="KW-1185">Reference proteome</keyword>
<sequence>MAAPELRGELKYRDGDSREFVVKTEKSLQSVLSGIRTLSADVSEALTELVSQDGGTAGNGVDQLNADEEEDQSKTRQKGTSRGPPAKRTKTLKA</sequence>
<dbReference type="InterPro" id="IPR027893">
    <property type="entry name" value="GON7_meta"/>
</dbReference>
<accession>A0A3B3SMC8</accession>
<dbReference type="Ensembl" id="ENSPKIT00000012739.1">
    <property type="protein sequence ID" value="ENSPKIP00000031882.1"/>
    <property type="gene ID" value="ENSPKIG00000012200.1"/>
</dbReference>
<dbReference type="GO" id="GO:0000408">
    <property type="term" value="C:EKC/KEOPS complex"/>
    <property type="evidence" value="ECO:0007669"/>
    <property type="project" value="InterPro"/>
</dbReference>
<name>A0A3B3SMC8_9TELE</name>
<reference evidence="2" key="1">
    <citation type="submission" date="2025-08" db="UniProtKB">
        <authorList>
            <consortium name="Ensembl"/>
        </authorList>
    </citation>
    <scope>IDENTIFICATION</scope>
</reference>
<protein>
    <submittedName>
        <fullName evidence="2">Si:dkeyp-55f12.3</fullName>
    </submittedName>
</protein>
<feature type="compositionally biased region" description="Basic residues" evidence="1">
    <location>
        <begin position="75"/>
        <end position="94"/>
    </location>
</feature>
<evidence type="ECO:0000313" key="2">
    <source>
        <dbReference type="Ensembl" id="ENSPKIP00000031882.1"/>
    </source>
</evidence>
<proteinExistence type="predicted"/>
<evidence type="ECO:0000256" key="1">
    <source>
        <dbReference type="SAM" id="MobiDB-lite"/>
    </source>
</evidence>
<dbReference type="AlphaFoldDB" id="A0A3B3SMC8"/>
<dbReference type="GeneTree" id="ENSGT00940000173241"/>
<organism evidence="2 3">
    <name type="scientific">Paramormyrops kingsleyae</name>
    <dbReference type="NCBI Taxonomy" id="1676925"/>
    <lineage>
        <taxon>Eukaryota</taxon>
        <taxon>Metazoa</taxon>
        <taxon>Chordata</taxon>
        <taxon>Craniata</taxon>
        <taxon>Vertebrata</taxon>
        <taxon>Euteleostomi</taxon>
        <taxon>Actinopterygii</taxon>
        <taxon>Neopterygii</taxon>
        <taxon>Teleostei</taxon>
        <taxon>Osteoglossocephala</taxon>
        <taxon>Osteoglossomorpha</taxon>
        <taxon>Osteoglossiformes</taxon>
        <taxon>Mormyridae</taxon>
        <taxon>Paramormyrops</taxon>
    </lineage>
</organism>
<evidence type="ECO:0000313" key="3">
    <source>
        <dbReference type="Proteomes" id="UP000261540"/>
    </source>
</evidence>
<dbReference type="Pfam" id="PF15387">
    <property type="entry name" value="DUF4611"/>
    <property type="match status" value="1"/>
</dbReference>
<reference evidence="2" key="2">
    <citation type="submission" date="2025-09" db="UniProtKB">
        <authorList>
            <consortium name="Ensembl"/>
        </authorList>
    </citation>
    <scope>IDENTIFICATION</scope>
</reference>
<feature type="region of interest" description="Disordered" evidence="1">
    <location>
        <begin position="50"/>
        <end position="94"/>
    </location>
</feature>
<dbReference type="Proteomes" id="UP000261540">
    <property type="component" value="Unplaced"/>
</dbReference>